<gene>
    <name evidence="2" type="ORF">BDP55DRAFT_661436</name>
</gene>
<evidence type="ECO:0000313" key="2">
    <source>
        <dbReference type="EMBL" id="KAK1676547.1"/>
    </source>
</evidence>
<feature type="transmembrane region" description="Helical" evidence="1">
    <location>
        <begin position="44"/>
        <end position="61"/>
    </location>
</feature>
<dbReference type="AlphaFoldDB" id="A0AAJ0AQ95"/>
<dbReference type="EMBL" id="JAHMHR010000017">
    <property type="protein sequence ID" value="KAK1676547.1"/>
    <property type="molecule type" value="Genomic_DNA"/>
</dbReference>
<dbReference type="GeneID" id="85459254"/>
<proteinExistence type="predicted"/>
<sequence length="75" mass="8689">MKLSRITLKVILNCQSTCFTLWSLPGVLSNAKYATLTGRSPMRFLFTHLFALLQLLLVGFLKQPRRSWLVMLFEQ</sequence>
<comment type="caution">
    <text evidence="2">The sequence shown here is derived from an EMBL/GenBank/DDBJ whole genome shotgun (WGS) entry which is preliminary data.</text>
</comment>
<dbReference type="Proteomes" id="UP001224890">
    <property type="component" value="Unassembled WGS sequence"/>
</dbReference>
<evidence type="ECO:0000313" key="3">
    <source>
        <dbReference type="Proteomes" id="UP001224890"/>
    </source>
</evidence>
<protein>
    <submittedName>
        <fullName evidence="2">Uncharacterized protein</fullName>
    </submittedName>
</protein>
<feature type="transmembrane region" description="Helical" evidence="1">
    <location>
        <begin position="7"/>
        <end position="24"/>
    </location>
</feature>
<keyword evidence="1" id="KW-0812">Transmembrane</keyword>
<organism evidence="2 3">
    <name type="scientific">Colletotrichum godetiae</name>
    <dbReference type="NCBI Taxonomy" id="1209918"/>
    <lineage>
        <taxon>Eukaryota</taxon>
        <taxon>Fungi</taxon>
        <taxon>Dikarya</taxon>
        <taxon>Ascomycota</taxon>
        <taxon>Pezizomycotina</taxon>
        <taxon>Sordariomycetes</taxon>
        <taxon>Hypocreomycetidae</taxon>
        <taxon>Glomerellales</taxon>
        <taxon>Glomerellaceae</taxon>
        <taxon>Colletotrichum</taxon>
        <taxon>Colletotrichum acutatum species complex</taxon>
    </lineage>
</organism>
<keyword evidence="1" id="KW-1133">Transmembrane helix</keyword>
<name>A0AAJ0AQ95_9PEZI</name>
<reference evidence="2" key="1">
    <citation type="submission" date="2021-06" db="EMBL/GenBank/DDBJ databases">
        <title>Comparative genomics, transcriptomics and evolutionary studies reveal genomic signatures of adaptation to plant cell wall in hemibiotrophic fungi.</title>
        <authorList>
            <consortium name="DOE Joint Genome Institute"/>
            <person name="Baroncelli R."/>
            <person name="Diaz J.F."/>
            <person name="Benocci T."/>
            <person name="Peng M."/>
            <person name="Battaglia E."/>
            <person name="Haridas S."/>
            <person name="Andreopoulos W."/>
            <person name="Labutti K."/>
            <person name="Pangilinan J."/>
            <person name="Floch G.L."/>
            <person name="Makela M.R."/>
            <person name="Henrissat B."/>
            <person name="Grigoriev I.V."/>
            <person name="Crouch J.A."/>
            <person name="De Vries R.P."/>
            <person name="Sukno S.A."/>
            <person name="Thon M.R."/>
        </authorList>
    </citation>
    <scope>NUCLEOTIDE SEQUENCE</scope>
    <source>
        <strain evidence="2">CBS 193.32</strain>
    </source>
</reference>
<evidence type="ECO:0000256" key="1">
    <source>
        <dbReference type="SAM" id="Phobius"/>
    </source>
</evidence>
<keyword evidence="3" id="KW-1185">Reference proteome</keyword>
<accession>A0AAJ0AQ95</accession>
<keyword evidence="1" id="KW-0472">Membrane</keyword>
<dbReference type="RefSeq" id="XP_060430550.1">
    <property type="nucleotide sequence ID" value="XM_060574728.1"/>
</dbReference>